<reference evidence="1" key="1">
    <citation type="submission" date="2024-06" db="EMBL/GenBank/DDBJ databases">
        <title>Complete genome sequence of Streptococcus sp. KHUD_010.</title>
        <authorList>
            <person name="Lee J.-H."/>
            <person name="Moon J.-H."/>
        </authorList>
    </citation>
    <scope>NUCLEOTIDE SEQUENCE</scope>
    <source>
        <strain evidence="1">KHUD_010</strain>
    </source>
</reference>
<name>A0AAU7PVZ6_9STRE</name>
<dbReference type="InterPro" id="IPR046010">
    <property type="entry name" value="DUF5966"/>
</dbReference>
<dbReference type="AlphaFoldDB" id="A0AAU7PVZ6"/>
<organism evidence="1">
    <name type="scientific">Streptococcus sp. KHUD_010</name>
    <dbReference type="NCBI Taxonomy" id="3157339"/>
    <lineage>
        <taxon>Bacteria</taxon>
        <taxon>Bacillati</taxon>
        <taxon>Bacillota</taxon>
        <taxon>Bacilli</taxon>
        <taxon>Lactobacillales</taxon>
        <taxon>Streptococcaceae</taxon>
        <taxon>Streptococcus</taxon>
    </lineage>
</organism>
<gene>
    <name evidence="1" type="ORF">ABKA15_05000</name>
</gene>
<evidence type="ECO:0000313" key="1">
    <source>
        <dbReference type="EMBL" id="XBS56395.1"/>
    </source>
</evidence>
<dbReference type="RefSeq" id="WP_225620255.1">
    <property type="nucleotide sequence ID" value="NZ_CP157941.1"/>
</dbReference>
<proteinExistence type="predicted"/>
<protein>
    <submittedName>
        <fullName evidence="1">DUF5966 family protein</fullName>
    </submittedName>
</protein>
<accession>A0AAU7PVZ6</accession>
<dbReference type="Pfam" id="PF19391">
    <property type="entry name" value="DUF5966"/>
    <property type="match status" value="1"/>
</dbReference>
<sequence length="41" mass="4721">MFFIGLACAILFTEVYGFYLLFTEPELYTADLIQNGFLSFT</sequence>
<dbReference type="EMBL" id="CP157941">
    <property type="protein sequence ID" value="XBS56395.1"/>
    <property type="molecule type" value="Genomic_DNA"/>
</dbReference>